<comment type="caution">
    <text evidence="1">The sequence shown here is derived from an EMBL/GenBank/DDBJ whole genome shotgun (WGS) entry which is preliminary data.</text>
</comment>
<accession>A0A814BF56</accession>
<evidence type="ECO:0000313" key="1">
    <source>
        <dbReference type="EMBL" id="CAF0926721.1"/>
    </source>
</evidence>
<dbReference type="EMBL" id="CAJNOK010004299">
    <property type="protein sequence ID" value="CAF0933063.1"/>
    <property type="molecule type" value="Genomic_DNA"/>
</dbReference>
<dbReference type="Proteomes" id="UP000677228">
    <property type="component" value="Unassembled WGS sequence"/>
</dbReference>
<dbReference type="OrthoDB" id="10062689at2759"/>
<dbReference type="Proteomes" id="UP000663829">
    <property type="component" value="Unassembled WGS sequence"/>
</dbReference>
<dbReference type="EMBL" id="CAJNOQ010001906">
    <property type="protein sequence ID" value="CAF0926721.1"/>
    <property type="molecule type" value="Genomic_DNA"/>
</dbReference>
<evidence type="ECO:0000313" key="4">
    <source>
        <dbReference type="EMBL" id="CAF3709080.1"/>
    </source>
</evidence>
<dbReference type="Proteomes" id="UP000681722">
    <property type="component" value="Unassembled WGS sequence"/>
</dbReference>
<reference evidence="1" key="1">
    <citation type="submission" date="2021-02" db="EMBL/GenBank/DDBJ databases">
        <authorList>
            <person name="Nowell W R."/>
        </authorList>
    </citation>
    <scope>NUCLEOTIDE SEQUENCE</scope>
</reference>
<organism evidence="1 5">
    <name type="scientific">Didymodactylos carnosus</name>
    <dbReference type="NCBI Taxonomy" id="1234261"/>
    <lineage>
        <taxon>Eukaryota</taxon>
        <taxon>Metazoa</taxon>
        <taxon>Spiralia</taxon>
        <taxon>Gnathifera</taxon>
        <taxon>Rotifera</taxon>
        <taxon>Eurotatoria</taxon>
        <taxon>Bdelloidea</taxon>
        <taxon>Philodinida</taxon>
        <taxon>Philodinidae</taxon>
        <taxon>Didymodactylos</taxon>
    </lineage>
</organism>
<dbReference type="EMBL" id="CAJOBC010001906">
    <property type="protein sequence ID" value="CAF3705220.1"/>
    <property type="molecule type" value="Genomic_DNA"/>
</dbReference>
<evidence type="ECO:0000313" key="3">
    <source>
        <dbReference type="EMBL" id="CAF3705220.1"/>
    </source>
</evidence>
<protein>
    <submittedName>
        <fullName evidence="1">Uncharacterized protein</fullName>
    </submittedName>
</protein>
<gene>
    <name evidence="1" type="ORF">GPM918_LOCUS9958</name>
    <name evidence="2" type="ORF">OVA965_LOCUS11238</name>
    <name evidence="3" type="ORF">SRO942_LOCUS9959</name>
    <name evidence="4" type="ORF">TMI583_LOCUS11231</name>
</gene>
<dbReference type="AlphaFoldDB" id="A0A814BF56"/>
<name>A0A814BF56_9BILA</name>
<sequence>MATLLDSGLFKSFSHEAFNSVKDIDESCRASLDDEVKNLAHLLKKYKLSNILGISRIHNHFKLNPGEIVKVSIGCDEDSSTTVEKDVTIVRLKAVQVTDEQEKSVPYMWAYDSVDKKLFPLQHFDHNNPTMKNRLNQLCTKMDEFRAFSVEFIQFIEKTGTQNDFGFYIRYEDLVKFDKNIGEFLMEDTDVVSKRQWMVPKTTAIVEEESKNHPEKTITITHWSFNDDGTVDGTSCGHCCGHGSCGHCCYHK</sequence>
<dbReference type="Proteomes" id="UP000682733">
    <property type="component" value="Unassembled WGS sequence"/>
</dbReference>
<evidence type="ECO:0000313" key="5">
    <source>
        <dbReference type="Proteomes" id="UP000663829"/>
    </source>
</evidence>
<dbReference type="EMBL" id="CAJOBA010004300">
    <property type="protein sequence ID" value="CAF3709080.1"/>
    <property type="molecule type" value="Genomic_DNA"/>
</dbReference>
<evidence type="ECO:0000313" key="2">
    <source>
        <dbReference type="EMBL" id="CAF0933063.1"/>
    </source>
</evidence>
<keyword evidence="5" id="KW-1185">Reference proteome</keyword>
<proteinExistence type="predicted"/>